<gene>
    <name evidence="2" type="ORF">CYCCA115_LOCUS22030</name>
</gene>
<comment type="caution">
    <text evidence="2">The sequence shown here is derived from an EMBL/GenBank/DDBJ whole genome shotgun (WGS) entry which is preliminary data.</text>
</comment>
<dbReference type="CDD" id="cd09917">
    <property type="entry name" value="F-box_SF"/>
    <property type="match status" value="1"/>
</dbReference>
<keyword evidence="3" id="KW-1185">Reference proteome</keyword>
<feature type="compositionally biased region" description="Basic and acidic residues" evidence="1">
    <location>
        <begin position="138"/>
        <end position="150"/>
    </location>
</feature>
<reference evidence="2" key="1">
    <citation type="submission" date="2023-08" db="EMBL/GenBank/DDBJ databases">
        <authorList>
            <person name="Audoor S."/>
            <person name="Bilcke G."/>
        </authorList>
    </citation>
    <scope>NUCLEOTIDE SEQUENCE</scope>
</reference>
<name>A0AAD2JN82_9STRA</name>
<feature type="compositionally biased region" description="Basic and acidic residues" evidence="1">
    <location>
        <begin position="157"/>
        <end position="176"/>
    </location>
</feature>
<evidence type="ECO:0000313" key="3">
    <source>
        <dbReference type="Proteomes" id="UP001295423"/>
    </source>
</evidence>
<sequence>MFTETFLQAKNQDCLEQVLSFLACKELANVGRTSKSLHHSIFEANETEGNVSMIWQGAEQALTNPGRDKREFFSAKTQRIGSNAREHCRLFATASKAAKVFEMIDEMVEEEDRVMVDGVLANLMNVRDHDAKNVAEKKAIGAKDEQKTLEEGASEQEWTRVEMDEDFAKSRKEKELRREERINELRQLSPPDAPDNHEVFVRITRASSGEVISQGFCGTGQKFPWWFGLDIGKEAVAFGPPQGFQIFLDFESLKQSEEMQSFQEYYSEPEGQHGDNSTTGFMTLGFNMTALIIDKRNYKVHCLFQHDQTEDITCRRSMNQSFGFTRDLDVYEYRLNPKWGHAVVQLGPSMCDDRYYLSYSLSLYVAHLKNGGCLFLPSLDVDISPDSSVWNLSMQRLMESDSSMIPSASPQTTNDI</sequence>
<dbReference type="EMBL" id="CAKOGP040002291">
    <property type="protein sequence ID" value="CAJ1966447.1"/>
    <property type="molecule type" value="Genomic_DNA"/>
</dbReference>
<evidence type="ECO:0008006" key="4">
    <source>
        <dbReference type="Google" id="ProtNLM"/>
    </source>
</evidence>
<proteinExistence type="predicted"/>
<dbReference type="Proteomes" id="UP001295423">
    <property type="component" value="Unassembled WGS sequence"/>
</dbReference>
<dbReference type="AlphaFoldDB" id="A0AAD2JN82"/>
<protein>
    <recommendedName>
        <fullName evidence="4">F-box domain-containing protein</fullName>
    </recommendedName>
</protein>
<organism evidence="2 3">
    <name type="scientific">Cylindrotheca closterium</name>
    <dbReference type="NCBI Taxonomy" id="2856"/>
    <lineage>
        <taxon>Eukaryota</taxon>
        <taxon>Sar</taxon>
        <taxon>Stramenopiles</taxon>
        <taxon>Ochrophyta</taxon>
        <taxon>Bacillariophyta</taxon>
        <taxon>Bacillariophyceae</taxon>
        <taxon>Bacillariophycidae</taxon>
        <taxon>Bacillariales</taxon>
        <taxon>Bacillariaceae</taxon>
        <taxon>Cylindrotheca</taxon>
    </lineage>
</organism>
<feature type="region of interest" description="Disordered" evidence="1">
    <location>
        <begin position="138"/>
        <end position="176"/>
    </location>
</feature>
<evidence type="ECO:0000313" key="2">
    <source>
        <dbReference type="EMBL" id="CAJ1966447.1"/>
    </source>
</evidence>
<accession>A0AAD2JN82</accession>
<evidence type="ECO:0000256" key="1">
    <source>
        <dbReference type="SAM" id="MobiDB-lite"/>
    </source>
</evidence>